<reference evidence="3" key="1">
    <citation type="submission" date="2023-06" db="EMBL/GenBank/DDBJ databases">
        <title>Genome-scale phylogeny and comparative genomics of the fungal order Sordariales.</title>
        <authorList>
            <consortium name="Lawrence Berkeley National Laboratory"/>
            <person name="Hensen N."/>
            <person name="Bonometti L."/>
            <person name="Westerberg I."/>
            <person name="Brannstrom I.O."/>
            <person name="Guillou S."/>
            <person name="Cros-Aarteil S."/>
            <person name="Calhoun S."/>
            <person name="Haridas S."/>
            <person name="Kuo A."/>
            <person name="Mondo S."/>
            <person name="Pangilinan J."/>
            <person name="Riley R."/>
            <person name="Labutti K."/>
            <person name="Andreopoulos B."/>
            <person name="Lipzen A."/>
            <person name="Chen C."/>
            <person name="Yanf M."/>
            <person name="Daum C."/>
            <person name="Ng V."/>
            <person name="Clum A."/>
            <person name="Steindorff A."/>
            <person name="Ohm R."/>
            <person name="Martin F."/>
            <person name="Silar P."/>
            <person name="Natvig D."/>
            <person name="Lalanne C."/>
            <person name="Gautier V."/>
            <person name="Ament-Velasquez S.L."/>
            <person name="Kruys A."/>
            <person name="Hutchinson M.I."/>
            <person name="Powell A.J."/>
            <person name="Barry K."/>
            <person name="Miller A.N."/>
            <person name="Grigoriev I.V."/>
            <person name="Debuchy R."/>
            <person name="Gladieux P."/>
            <person name="Thoren M.H."/>
            <person name="Johannesson H."/>
        </authorList>
    </citation>
    <scope>NUCLEOTIDE SEQUENCE</scope>
    <source>
        <strain evidence="3">CBS 540.89</strain>
    </source>
</reference>
<keyword evidence="4" id="KW-1185">Reference proteome</keyword>
<evidence type="ECO:0000313" key="3">
    <source>
        <dbReference type="EMBL" id="KAK0726640.1"/>
    </source>
</evidence>
<feature type="domain" description="Acyl-CoA thioesterase-like N-terminal HotDog" evidence="1">
    <location>
        <begin position="27"/>
        <end position="116"/>
    </location>
</feature>
<sequence length="312" mass="34666">MSKTFREQINLQAAPGTDNTYTCSWHTDWAFGITLHGGCIAAGIYQALTTHLTTSPLIAQRNHPDILKLHLEFLAPCTRETSTITIQTLRSGATSTTLQASLTQSNQLKILAIATAVNFDRALAVESNQKDPNWVMGRMKGEFLKFTERMLVLAPRQGHTTNGVHDGHERGVDNTLLTFLTDALPSMSDTLLNNRGAYDAHSIHAKMIHFEAADKENEGKPVVIWNSIEEAMKAQVFNNTVTLDIEFKRRVDPTKNNGWTFIRTMANMLEGGRMDLDVVICDENMELLVVAQQTVLVLEAGRKFSKGRKAAL</sequence>
<dbReference type="AlphaFoldDB" id="A0AA40B2T5"/>
<accession>A0AA40B2T5</accession>
<dbReference type="InterPro" id="IPR052389">
    <property type="entry name" value="Sec_Metab_Biosynth-Assoc"/>
</dbReference>
<protein>
    <submittedName>
        <fullName evidence="3">Thioesterase-like superfamily-domain-containing protein</fullName>
    </submittedName>
</protein>
<evidence type="ECO:0000259" key="1">
    <source>
        <dbReference type="Pfam" id="PF13622"/>
    </source>
</evidence>
<dbReference type="SUPFAM" id="SSF54637">
    <property type="entry name" value="Thioesterase/thiol ester dehydrase-isomerase"/>
    <property type="match status" value="1"/>
</dbReference>
<dbReference type="Gene3D" id="2.40.160.210">
    <property type="entry name" value="Acyl-CoA thioesterase, double hotdog domain"/>
    <property type="match status" value="1"/>
</dbReference>
<dbReference type="InterPro" id="IPR042171">
    <property type="entry name" value="Acyl-CoA_hotdog"/>
</dbReference>
<dbReference type="InterPro" id="IPR049450">
    <property type="entry name" value="ACOT8-like_C"/>
</dbReference>
<dbReference type="InterPro" id="IPR049449">
    <property type="entry name" value="TesB_ACOT8-like_N"/>
</dbReference>
<evidence type="ECO:0000259" key="2">
    <source>
        <dbReference type="Pfam" id="PF20789"/>
    </source>
</evidence>
<comment type="caution">
    <text evidence="3">The sequence shown here is derived from an EMBL/GenBank/DDBJ whole genome shotgun (WGS) entry which is preliminary data.</text>
</comment>
<evidence type="ECO:0000313" key="4">
    <source>
        <dbReference type="Proteomes" id="UP001172159"/>
    </source>
</evidence>
<dbReference type="PANTHER" id="PTHR38110:SF1">
    <property type="entry name" value="THIOESTERASE DOMAIN-CONTAINING PROTEIN"/>
    <property type="match status" value="1"/>
</dbReference>
<dbReference type="InterPro" id="IPR029069">
    <property type="entry name" value="HotDog_dom_sf"/>
</dbReference>
<name>A0AA40B2T5_9PEZI</name>
<dbReference type="Proteomes" id="UP001172159">
    <property type="component" value="Unassembled WGS sequence"/>
</dbReference>
<organism evidence="3 4">
    <name type="scientific">Apiosordaria backusii</name>
    <dbReference type="NCBI Taxonomy" id="314023"/>
    <lineage>
        <taxon>Eukaryota</taxon>
        <taxon>Fungi</taxon>
        <taxon>Dikarya</taxon>
        <taxon>Ascomycota</taxon>
        <taxon>Pezizomycotina</taxon>
        <taxon>Sordariomycetes</taxon>
        <taxon>Sordariomycetidae</taxon>
        <taxon>Sordariales</taxon>
        <taxon>Lasiosphaeriaceae</taxon>
        <taxon>Apiosordaria</taxon>
    </lineage>
</organism>
<dbReference type="PANTHER" id="PTHR38110">
    <property type="entry name" value="CHROMOSOME 23, WHOLE GENOME SHOTGUN SEQUENCE"/>
    <property type="match status" value="1"/>
</dbReference>
<dbReference type="EMBL" id="JAUKTV010000010">
    <property type="protein sequence ID" value="KAK0726640.1"/>
    <property type="molecule type" value="Genomic_DNA"/>
</dbReference>
<dbReference type="Pfam" id="PF13622">
    <property type="entry name" value="4HBT_3"/>
    <property type="match status" value="1"/>
</dbReference>
<dbReference type="Pfam" id="PF20789">
    <property type="entry name" value="4HBT_3C"/>
    <property type="match status" value="1"/>
</dbReference>
<proteinExistence type="predicted"/>
<feature type="domain" description="Acyl-CoA thioesterase-like C-terminal" evidence="2">
    <location>
        <begin position="170"/>
        <end position="297"/>
    </location>
</feature>
<gene>
    <name evidence="3" type="ORF">B0T21DRAFT_385826</name>
</gene>